<evidence type="ECO:0000313" key="3">
    <source>
        <dbReference type="Proteomes" id="UP000182961"/>
    </source>
</evidence>
<organism evidence="2 3">
    <name type="scientific">Flavobacterium succinicans</name>
    <dbReference type="NCBI Taxonomy" id="29536"/>
    <lineage>
        <taxon>Bacteria</taxon>
        <taxon>Pseudomonadati</taxon>
        <taxon>Bacteroidota</taxon>
        <taxon>Flavobacteriia</taxon>
        <taxon>Flavobacteriales</taxon>
        <taxon>Flavobacteriaceae</taxon>
        <taxon>Flavobacterium</taxon>
    </lineage>
</organism>
<dbReference type="AlphaFoldDB" id="A0A1I4TLC7"/>
<name>A0A1I4TLC7_9FLAO</name>
<evidence type="ECO:0000256" key="1">
    <source>
        <dbReference type="SAM" id="MobiDB-lite"/>
    </source>
</evidence>
<dbReference type="Proteomes" id="UP000182961">
    <property type="component" value="Unassembled WGS sequence"/>
</dbReference>
<reference evidence="3" key="1">
    <citation type="submission" date="2016-10" db="EMBL/GenBank/DDBJ databases">
        <authorList>
            <person name="Varghese N."/>
            <person name="Submissions S."/>
        </authorList>
    </citation>
    <scope>NUCLEOTIDE SEQUENCE [LARGE SCALE GENOMIC DNA]</scope>
    <source>
        <strain evidence="3">DSM 4002</strain>
    </source>
</reference>
<dbReference type="EMBL" id="FOUT01000002">
    <property type="protein sequence ID" value="SFM77542.1"/>
    <property type="molecule type" value="Genomic_DNA"/>
</dbReference>
<evidence type="ECO:0000313" key="2">
    <source>
        <dbReference type="EMBL" id="SFM77542.1"/>
    </source>
</evidence>
<accession>A0A1I4TLC7</accession>
<feature type="region of interest" description="Disordered" evidence="1">
    <location>
        <begin position="1"/>
        <end position="20"/>
    </location>
</feature>
<proteinExistence type="predicted"/>
<keyword evidence="3" id="KW-1185">Reference proteome</keyword>
<sequence length="30" mass="3343">MKQKKPDPIGPGFPINSGKGYHAKPELFLF</sequence>
<gene>
    <name evidence="2" type="ORF">SAMN05444143_102173</name>
</gene>
<protein>
    <submittedName>
        <fullName evidence="2">Uncharacterized protein</fullName>
    </submittedName>
</protein>